<evidence type="ECO:0000256" key="3">
    <source>
        <dbReference type="ARBA" id="ARBA00022630"/>
    </source>
</evidence>
<evidence type="ECO:0000256" key="1">
    <source>
        <dbReference type="ARBA" id="ARBA00001974"/>
    </source>
</evidence>
<dbReference type="AlphaFoldDB" id="X1BYU5"/>
<dbReference type="PANTHER" id="PTHR42784:SF1">
    <property type="entry name" value="PYRANOSE 2-OXIDASE"/>
    <property type="match status" value="1"/>
</dbReference>
<evidence type="ECO:0000256" key="4">
    <source>
        <dbReference type="ARBA" id="ARBA00022827"/>
    </source>
</evidence>
<sequence length="243" mass="27346">LESDICVVGGGAAGVALARNLSKRGHDVCLLEAGGIDFEQATQDLCCGGIVGMEYYELEHSRLRFFGGTTNIWGGRSVPMDRIDFEKRDWVPHSGWPITLDDLQSYYRIAHDSLELGEYDYSQDMWEKLQFLPIDFDPEEVAHLFWRFDSKKERFNSDQVDDLLAASNVRIVLHANVVHIQAGENARDVRHLLTRTLEGRETTFRAKHFVLACGAIENARLLLLSDDVEANGIGNSGDQVGRY</sequence>
<accession>X1BYU5</accession>
<evidence type="ECO:0000313" key="7">
    <source>
        <dbReference type="EMBL" id="GAG89368.1"/>
    </source>
</evidence>
<name>X1BYU5_9ZZZZ</name>
<feature type="non-terminal residue" evidence="7">
    <location>
        <position position="243"/>
    </location>
</feature>
<proteinExistence type="inferred from homology"/>
<feature type="domain" description="FAD dependent oxidoreductase" evidence="6">
    <location>
        <begin position="4"/>
        <end position="216"/>
    </location>
</feature>
<dbReference type="Pfam" id="PF01266">
    <property type="entry name" value="DAO"/>
    <property type="match status" value="1"/>
</dbReference>
<comment type="cofactor">
    <cofactor evidence="1">
        <name>FAD</name>
        <dbReference type="ChEBI" id="CHEBI:57692"/>
    </cofactor>
</comment>
<dbReference type="EMBL" id="BART01013222">
    <property type="protein sequence ID" value="GAG89368.1"/>
    <property type="molecule type" value="Genomic_DNA"/>
</dbReference>
<dbReference type="SUPFAM" id="SSF51905">
    <property type="entry name" value="FAD/NAD(P)-binding domain"/>
    <property type="match status" value="1"/>
</dbReference>
<dbReference type="Gene3D" id="3.50.50.60">
    <property type="entry name" value="FAD/NAD(P)-binding domain"/>
    <property type="match status" value="1"/>
</dbReference>
<dbReference type="InterPro" id="IPR036188">
    <property type="entry name" value="FAD/NAD-bd_sf"/>
</dbReference>
<evidence type="ECO:0000259" key="6">
    <source>
        <dbReference type="Pfam" id="PF01266"/>
    </source>
</evidence>
<feature type="non-terminal residue" evidence="7">
    <location>
        <position position="1"/>
    </location>
</feature>
<keyword evidence="3" id="KW-0285">Flavoprotein</keyword>
<protein>
    <recommendedName>
        <fullName evidence="6">FAD dependent oxidoreductase domain-containing protein</fullName>
    </recommendedName>
</protein>
<comment type="caution">
    <text evidence="7">The sequence shown here is derived from an EMBL/GenBank/DDBJ whole genome shotgun (WGS) entry which is preliminary data.</text>
</comment>
<keyword evidence="5" id="KW-0560">Oxidoreductase</keyword>
<dbReference type="GO" id="GO:0016491">
    <property type="term" value="F:oxidoreductase activity"/>
    <property type="evidence" value="ECO:0007669"/>
    <property type="project" value="UniProtKB-KW"/>
</dbReference>
<evidence type="ECO:0000256" key="2">
    <source>
        <dbReference type="ARBA" id="ARBA00010790"/>
    </source>
</evidence>
<dbReference type="InterPro" id="IPR051473">
    <property type="entry name" value="P2Ox-like"/>
</dbReference>
<organism evidence="7">
    <name type="scientific">marine sediment metagenome</name>
    <dbReference type="NCBI Taxonomy" id="412755"/>
    <lineage>
        <taxon>unclassified sequences</taxon>
        <taxon>metagenomes</taxon>
        <taxon>ecological metagenomes</taxon>
    </lineage>
</organism>
<comment type="similarity">
    <text evidence="2">Belongs to the GMC oxidoreductase family.</text>
</comment>
<dbReference type="InterPro" id="IPR006076">
    <property type="entry name" value="FAD-dep_OxRdtase"/>
</dbReference>
<keyword evidence="4" id="KW-0274">FAD</keyword>
<gene>
    <name evidence="7" type="ORF">S01H4_27166</name>
</gene>
<dbReference type="PANTHER" id="PTHR42784">
    <property type="entry name" value="PYRANOSE 2-OXIDASE"/>
    <property type="match status" value="1"/>
</dbReference>
<reference evidence="7" key="1">
    <citation type="journal article" date="2014" name="Front. Microbiol.">
        <title>High frequency of phylogenetically diverse reductive dehalogenase-homologous genes in deep subseafloor sedimentary metagenomes.</title>
        <authorList>
            <person name="Kawai M."/>
            <person name="Futagami T."/>
            <person name="Toyoda A."/>
            <person name="Takaki Y."/>
            <person name="Nishi S."/>
            <person name="Hori S."/>
            <person name="Arai W."/>
            <person name="Tsubouchi T."/>
            <person name="Morono Y."/>
            <person name="Uchiyama I."/>
            <person name="Ito T."/>
            <person name="Fujiyama A."/>
            <person name="Inagaki F."/>
            <person name="Takami H."/>
        </authorList>
    </citation>
    <scope>NUCLEOTIDE SEQUENCE</scope>
    <source>
        <strain evidence="7">Expedition CK06-06</strain>
    </source>
</reference>
<evidence type="ECO:0000256" key="5">
    <source>
        <dbReference type="ARBA" id="ARBA00023002"/>
    </source>
</evidence>